<dbReference type="EnsemblPlants" id="MELO3C019367.2.1">
    <property type="protein sequence ID" value="MELO3C019367.2.1"/>
    <property type="gene ID" value="MELO3C019367.2"/>
</dbReference>
<name>A0A9I9DJC8_CUCME</name>
<dbReference type="Gramene" id="MELO3C019367.2.1">
    <property type="protein sequence ID" value="MELO3C019367.2.1"/>
    <property type="gene ID" value="MELO3C019367.2"/>
</dbReference>
<dbReference type="AlphaFoldDB" id="A0A9I9DJC8"/>
<reference evidence="1" key="1">
    <citation type="submission" date="2023-03" db="UniProtKB">
        <authorList>
            <consortium name="EnsemblPlants"/>
        </authorList>
    </citation>
    <scope>IDENTIFICATION</scope>
</reference>
<protein>
    <submittedName>
        <fullName evidence="1">Uncharacterized protein</fullName>
    </submittedName>
</protein>
<accession>A0A9I9DJC8</accession>
<sequence length="125" mass="14898">MTTRGRRLLQRRGEHTLVRRVLRRRMDGATSFMQMGDRDGSWICGDETTVVEASWTNTGWSRHNPLASDSDVATQRRWLTERGAVRDVAAWANDKQKLDGEIRRRWRLRRTEGDCRRRSQWREER</sequence>
<evidence type="ECO:0000313" key="1">
    <source>
        <dbReference type="EnsemblPlants" id="MELO3C019367.2.1"/>
    </source>
</evidence>
<proteinExistence type="predicted"/>
<organism evidence="1">
    <name type="scientific">Cucumis melo</name>
    <name type="common">Muskmelon</name>
    <dbReference type="NCBI Taxonomy" id="3656"/>
    <lineage>
        <taxon>Eukaryota</taxon>
        <taxon>Viridiplantae</taxon>
        <taxon>Streptophyta</taxon>
        <taxon>Embryophyta</taxon>
        <taxon>Tracheophyta</taxon>
        <taxon>Spermatophyta</taxon>
        <taxon>Magnoliopsida</taxon>
        <taxon>eudicotyledons</taxon>
        <taxon>Gunneridae</taxon>
        <taxon>Pentapetalae</taxon>
        <taxon>rosids</taxon>
        <taxon>fabids</taxon>
        <taxon>Cucurbitales</taxon>
        <taxon>Cucurbitaceae</taxon>
        <taxon>Benincaseae</taxon>
        <taxon>Cucumis</taxon>
    </lineage>
</organism>